<dbReference type="Proteomes" id="UP000244792">
    <property type="component" value="Chromosome"/>
</dbReference>
<dbReference type="FunFam" id="3.40.50.920:FF:000010">
    <property type="entry name" value="Pyruvate ferredoxin oxidoreductase, alpha subunit"/>
    <property type="match status" value="1"/>
</dbReference>
<dbReference type="OrthoDB" id="9794954at2"/>
<evidence type="ECO:0000259" key="2">
    <source>
        <dbReference type="Pfam" id="PF01855"/>
    </source>
</evidence>
<dbReference type="CDD" id="cd07034">
    <property type="entry name" value="TPP_PYR_PFOR_IOR-alpha_like"/>
    <property type="match status" value="1"/>
</dbReference>
<sequence length="395" mass="43535">MARKSVGLTGDYAVAEAMRQIDPDVVAVYPITPQTLIVEKFGEFVADGIVHTEFVPVESEHSALSACCGASAAGARTMTCTSSQGLALMHEILYIAAGNRHPIVMINVNRALSAPINIHGDHSDTMGSRDAGWIHLYCFNGQEAYDSTIIATRIAENSNVYLPVIVGLDAFNISHNTERIELLDDQEVKDFVGEFNPPYSLLDVKYPVSVGAYFLPDYYMEARRKLQEVIQNSKKIIVEIHEEYNKKFGRNVPAIMETYRMEDAEYAILAMSSITGVAMLAADELRSKGIKAGVIRLRLFRPFPAEELYEAIFNLKGLAVVERADAYGAACAPIFSELSGACANKKKMPLMANYIIGLGGRDVKIRDMKGVFEDIMSKVDKGEVKDLRQYIGVKG</sequence>
<dbReference type="Pfam" id="PF01855">
    <property type="entry name" value="POR_N"/>
    <property type="match status" value="1"/>
</dbReference>
<feature type="domain" description="Pyruvate:ferredoxin oxidoreductase core" evidence="3">
    <location>
        <begin position="264"/>
        <end position="368"/>
    </location>
</feature>
<dbReference type="PANTHER" id="PTHR32154">
    <property type="entry name" value="PYRUVATE-FLAVODOXIN OXIDOREDUCTASE-RELATED"/>
    <property type="match status" value="1"/>
</dbReference>
<evidence type="ECO:0000259" key="3">
    <source>
        <dbReference type="Pfam" id="PF17147"/>
    </source>
</evidence>
<dbReference type="GO" id="GO:0006979">
    <property type="term" value="P:response to oxidative stress"/>
    <property type="evidence" value="ECO:0007669"/>
    <property type="project" value="TreeGrafter"/>
</dbReference>
<dbReference type="PANTHER" id="PTHR32154:SF0">
    <property type="entry name" value="PYRUVATE-FLAVODOXIN OXIDOREDUCTASE-RELATED"/>
    <property type="match status" value="1"/>
</dbReference>
<name>A0A2R4VZE9_THEAF</name>
<dbReference type="GO" id="GO:0019752">
    <property type="term" value="P:carboxylic acid metabolic process"/>
    <property type="evidence" value="ECO:0007669"/>
    <property type="project" value="UniProtKB-ARBA"/>
</dbReference>
<dbReference type="RefSeq" id="WP_108308687.1">
    <property type="nucleotide sequence ID" value="NZ_CP020921.1"/>
</dbReference>
<reference evidence="4 5" key="1">
    <citation type="submission" date="2017-04" db="EMBL/GenBank/DDBJ databases">
        <title>Genomic insights into metabolism of Thermodesulfobium acidiphilum.</title>
        <authorList>
            <person name="Toshchakov S.V."/>
            <person name="Frolov E.N."/>
            <person name="Kublanov I.V."/>
            <person name="Samarov N.I."/>
            <person name="Novikov A."/>
            <person name="Lebedinsky A.V."/>
            <person name="Bonch-Osmolovskaya E.A."/>
            <person name="Chernyh N.A."/>
        </authorList>
    </citation>
    <scope>NUCLEOTIDE SEQUENCE [LARGE SCALE GENOMIC DNA]</scope>
    <source>
        <strain evidence="4 5">3127-1</strain>
    </source>
</reference>
<evidence type="ECO:0000256" key="1">
    <source>
        <dbReference type="ARBA" id="ARBA00023002"/>
    </source>
</evidence>
<accession>A0A2R4VZE9</accession>
<gene>
    <name evidence="4" type="ORF">TDSAC_0471</name>
</gene>
<dbReference type="Gene3D" id="3.40.50.970">
    <property type="match status" value="1"/>
</dbReference>
<evidence type="ECO:0000313" key="4">
    <source>
        <dbReference type="EMBL" id="AWB09846.1"/>
    </source>
</evidence>
<dbReference type="GO" id="GO:0016903">
    <property type="term" value="F:oxidoreductase activity, acting on the aldehyde or oxo group of donors"/>
    <property type="evidence" value="ECO:0007669"/>
    <property type="project" value="UniProtKB-ARBA"/>
</dbReference>
<keyword evidence="4" id="KW-0670">Pyruvate</keyword>
<dbReference type="InterPro" id="IPR050722">
    <property type="entry name" value="Pyruvate:ferred/Flavod_OxRd"/>
</dbReference>
<organism evidence="4 5">
    <name type="scientific">Thermodesulfobium acidiphilum</name>
    <dbReference type="NCBI Taxonomy" id="1794699"/>
    <lineage>
        <taxon>Bacteria</taxon>
        <taxon>Pseudomonadati</taxon>
        <taxon>Thermodesulfobiota</taxon>
        <taxon>Thermodesulfobiia</taxon>
        <taxon>Thermodesulfobiales</taxon>
        <taxon>Thermodesulfobiaceae</taxon>
        <taxon>Thermodesulfobium</taxon>
    </lineage>
</organism>
<dbReference type="InterPro" id="IPR009014">
    <property type="entry name" value="Transketo_C/PFOR_II"/>
</dbReference>
<keyword evidence="1" id="KW-0560">Oxidoreductase</keyword>
<evidence type="ECO:0000313" key="5">
    <source>
        <dbReference type="Proteomes" id="UP000244792"/>
    </source>
</evidence>
<dbReference type="Gene3D" id="3.40.50.920">
    <property type="match status" value="1"/>
</dbReference>
<protein>
    <submittedName>
        <fullName evidence="4">Pyruvate ferredoxin oxidoreductase alpha subunit</fullName>
    </submittedName>
</protein>
<proteinExistence type="predicted"/>
<dbReference type="SUPFAM" id="SSF52922">
    <property type="entry name" value="TK C-terminal domain-like"/>
    <property type="match status" value="1"/>
</dbReference>
<dbReference type="Pfam" id="PF17147">
    <property type="entry name" value="PFOR_II"/>
    <property type="match status" value="1"/>
</dbReference>
<dbReference type="AlphaFoldDB" id="A0A2R4VZE9"/>
<dbReference type="FunFam" id="3.40.50.970:FF:000012">
    <property type="entry name" value="Pyruvate:ferredoxin (Flavodoxin) oxidoreductase"/>
    <property type="match status" value="1"/>
</dbReference>
<dbReference type="KEGG" id="taci:TDSAC_0471"/>
<feature type="domain" description="Pyruvate flavodoxin/ferredoxin oxidoreductase pyrimidine binding" evidence="2">
    <location>
        <begin position="16"/>
        <end position="240"/>
    </location>
</feature>
<dbReference type="EMBL" id="CP020921">
    <property type="protein sequence ID" value="AWB09846.1"/>
    <property type="molecule type" value="Genomic_DNA"/>
</dbReference>
<keyword evidence="5" id="KW-1185">Reference proteome</keyword>
<dbReference type="InterPro" id="IPR002880">
    <property type="entry name" value="Pyrv_Fd/Flavodoxin_OxRdtase_N"/>
</dbReference>
<dbReference type="SUPFAM" id="SSF52518">
    <property type="entry name" value="Thiamin diphosphate-binding fold (THDP-binding)"/>
    <property type="match status" value="1"/>
</dbReference>
<dbReference type="InterPro" id="IPR033412">
    <property type="entry name" value="PFOR_II"/>
</dbReference>
<dbReference type="InterPro" id="IPR029061">
    <property type="entry name" value="THDP-binding"/>
</dbReference>